<dbReference type="PANTHER" id="PTHR33138">
    <property type="entry name" value="OS01G0690200 PROTEIN"/>
    <property type="match status" value="1"/>
</dbReference>
<proteinExistence type="predicted"/>
<dbReference type="EMBL" id="JAKOGI010000337">
    <property type="protein sequence ID" value="KAJ8436621.1"/>
    <property type="molecule type" value="Genomic_DNA"/>
</dbReference>
<dbReference type="InterPro" id="IPR032872">
    <property type="entry name" value="WAK_assoc_C"/>
</dbReference>
<accession>A0A9Q1QCP0</accession>
<dbReference type="OrthoDB" id="1507006at2759"/>
<evidence type="ECO:0000256" key="2">
    <source>
        <dbReference type="SAM" id="Phobius"/>
    </source>
</evidence>
<name>A0A9Q1QCP0_9CARY</name>
<feature type="domain" description="Wall-associated receptor kinase C-terminal" evidence="3">
    <location>
        <begin position="161"/>
        <end position="233"/>
    </location>
</feature>
<evidence type="ECO:0000259" key="3">
    <source>
        <dbReference type="Pfam" id="PF14380"/>
    </source>
</evidence>
<organism evidence="4 5">
    <name type="scientific">Carnegiea gigantea</name>
    <dbReference type="NCBI Taxonomy" id="171969"/>
    <lineage>
        <taxon>Eukaryota</taxon>
        <taxon>Viridiplantae</taxon>
        <taxon>Streptophyta</taxon>
        <taxon>Embryophyta</taxon>
        <taxon>Tracheophyta</taxon>
        <taxon>Spermatophyta</taxon>
        <taxon>Magnoliopsida</taxon>
        <taxon>eudicotyledons</taxon>
        <taxon>Gunneridae</taxon>
        <taxon>Pentapetalae</taxon>
        <taxon>Caryophyllales</taxon>
        <taxon>Cactineae</taxon>
        <taxon>Cactaceae</taxon>
        <taxon>Cactoideae</taxon>
        <taxon>Echinocereeae</taxon>
        <taxon>Carnegiea</taxon>
    </lineage>
</organism>
<dbReference type="PANTHER" id="PTHR33138:SF11">
    <property type="entry name" value="KINASE-LIKE PROTEIN"/>
    <property type="match status" value="1"/>
</dbReference>
<gene>
    <name evidence="4" type="ORF">Cgig2_029867</name>
</gene>
<dbReference type="Pfam" id="PF14380">
    <property type="entry name" value="WAK_assoc"/>
    <property type="match status" value="1"/>
</dbReference>
<protein>
    <recommendedName>
        <fullName evidence="3">Wall-associated receptor kinase C-terminal domain-containing protein</fullName>
    </recommendedName>
</protein>
<evidence type="ECO:0000313" key="5">
    <source>
        <dbReference type="Proteomes" id="UP001153076"/>
    </source>
</evidence>
<dbReference type="Proteomes" id="UP001153076">
    <property type="component" value="Unassembled WGS sequence"/>
</dbReference>
<keyword evidence="5" id="KW-1185">Reference proteome</keyword>
<comment type="caution">
    <text evidence="4">The sequence shown here is derived from an EMBL/GenBank/DDBJ whole genome shotgun (WGS) entry which is preliminary data.</text>
</comment>
<dbReference type="AlphaFoldDB" id="A0A9Q1QCP0"/>
<keyword evidence="2" id="KW-1133">Transmembrane helix</keyword>
<sequence length="272" mass="30074">MKFLLYWSIITVLFFLFNCAVICFSSNIEWYERRGKHFSCGNVTNVGHAFWGGWVPGTGAEIRGRCHHGNRDRGIEIPSFLDINQSAQIVRLARDDLVQGICLDQFESTVLDSKLFEYAHGTQNIRVLYGRPPPYGAMPASFTCKLNGVNETDAYVLEGDVDLSSCSASVLVPVLGTLVDLIGNLSFSQIVRKGFKVEYKVDDGGLCSECEESQGRCGFDVTKNETFCICPDGNVGYPACSKSMIAIAAPLTSSDINMTWFCSYQRAAEYIV</sequence>
<keyword evidence="2" id="KW-0472">Membrane</keyword>
<evidence type="ECO:0000313" key="4">
    <source>
        <dbReference type="EMBL" id="KAJ8436621.1"/>
    </source>
</evidence>
<keyword evidence="1" id="KW-0325">Glycoprotein</keyword>
<evidence type="ECO:0000256" key="1">
    <source>
        <dbReference type="ARBA" id="ARBA00023180"/>
    </source>
</evidence>
<reference evidence="4" key="1">
    <citation type="submission" date="2022-04" db="EMBL/GenBank/DDBJ databases">
        <title>Carnegiea gigantea Genome sequencing and assembly v2.</title>
        <authorList>
            <person name="Copetti D."/>
            <person name="Sanderson M.J."/>
            <person name="Burquez A."/>
            <person name="Wojciechowski M.F."/>
        </authorList>
    </citation>
    <scope>NUCLEOTIDE SEQUENCE</scope>
    <source>
        <strain evidence="4">SGP5-SGP5p</strain>
        <tissue evidence="4">Aerial part</tissue>
    </source>
</reference>
<feature type="transmembrane region" description="Helical" evidence="2">
    <location>
        <begin position="6"/>
        <end position="28"/>
    </location>
</feature>
<keyword evidence="2" id="KW-0812">Transmembrane</keyword>